<protein>
    <submittedName>
        <fullName evidence="2">DUF2127 domain-containing protein</fullName>
    </submittedName>
</protein>
<comment type="caution">
    <text evidence="2">The sequence shown here is derived from an EMBL/GenBank/DDBJ whole genome shotgun (WGS) entry which is preliminary data.</text>
</comment>
<name>A0ABW1YU16_9RHOB</name>
<feature type="transmembrane region" description="Helical" evidence="1">
    <location>
        <begin position="21"/>
        <end position="43"/>
    </location>
</feature>
<keyword evidence="1" id="KW-0812">Transmembrane</keyword>
<evidence type="ECO:0000313" key="2">
    <source>
        <dbReference type="EMBL" id="MFC6640524.1"/>
    </source>
</evidence>
<sequence>MTALKQHNSKSLNHRLFAVTLFAKAVLGVLQLATAASIFAGAVDRLPALTQWFFRAELAENPNDFLATRAMSLAGVIPTSDLAFYTTYFLAHGGLHIAIVVALLYGAAWAHRAAVFVLWAFVIYQLFEWLTVGGVALLILTAIDLTVIYITVREQRSRALLGS</sequence>
<feature type="transmembrane region" description="Helical" evidence="1">
    <location>
        <begin position="109"/>
        <end position="127"/>
    </location>
</feature>
<dbReference type="RefSeq" id="WP_165935533.1">
    <property type="nucleotide sequence ID" value="NZ_JBHSWA010000001.1"/>
</dbReference>
<reference evidence="3" key="1">
    <citation type="journal article" date="2019" name="Int. J. Syst. Evol. Microbiol.">
        <title>The Global Catalogue of Microorganisms (GCM) 10K type strain sequencing project: providing services to taxonomists for standard genome sequencing and annotation.</title>
        <authorList>
            <consortium name="The Broad Institute Genomics Platform"/>
            <consortium name="The Broad Institute Genome Sequencing Center for Infectious Disease"/>
            <person name="Wu L."/>
            <person name="Ma J."/>
        </authorList>
    </citation>
    <scope>NUCLEOTIDE SEQUENCE [LARGE SCALE GENOMIC DNA]</scope>
    <source>
        <strain evidence="3">NBRC 111368</strain>
    </source>
</reference>
<dbReference type="EMBL" id="JBHSWA010000001">
    <property type="protein sequence ID" value="MFC6640524.1"/>
    <property type="molecule type" value="Genomic_DNA"/>
</dbReference>
<keyword evidence="3" id="KW-1185">Reference proteome</keyword>
<gene>
    <name evidence="2" type="ORF">ACFQAU_00955</name>
</gene>
<dbReference type="Proteomes" id="UP001596403">
    <property type="component" value="Unassembled WGS sequence"/>
</dbReference>
<feature type="transmembrane region" description="Helical" evidence="1">
    <location>
        <begin position="82"/>
        <end position="104"/>
    </location>
</feature>
<organism evidence="2 3">
    <name type="scientific">Sulfitobacter profundi</name>
    <dbReference type="NCBI Taxonomy" id="2679961"/>
    <lineage>
        <taxon>Bacteria</taxon>
        <taxon>Pseudomonadati</taxon>
        <taxon>Pseudomonadota</taxon>
        <taxon>Alphaproteobacteria</taxon>
        <taxon>Rhodobacterales</taxon>
        <taxon>Roseobacteraceae</taxon>
        <taxon>Sulfitobacter</taxon>
    </lineage>
</organism>
<evidence type="ECO:0000313" key="3">
    <source>
        <dbReference type="Proteomes" id="UP001596403"/>
    </source>
</evidence>
<evidence type="ECO:0000256" key="1">
    <source>
        <dbReference type="SAM" id="Phobius"/>
    </source>
</evidence>
<proteinExistence type="predicted"/>
<keyword evidence="1" id="KW-0472">Membrane</keyword>
<keyword evidence="1" id="KW-1133">Transmembrane helix</keyword>
<accession>A0ABW1YU16</accession>
<dbReference type="InterPro" id="IPR021125">
    <property type="entry name" value="DUF2127"/>
</dbReference>
<feature type="transmembrane region" description="Helical" evidence="1">
    <location>
        <begin position="133"/>
        <end position="152"/>
    </location>
</feature>
<dbReference type="Pfam" id="PF09900">
    <property type="entry name" value="DUF2127"/>
    <property type="match status" value="1"/>
</dbReference>